<dbReference type="OrthoDB" id="7274871at2"/>
<proteinExistence type="predicted"/>
<dbReference type="Gene3D" id="3.40.1440.40">
    <property type="match status" value="1"/>
</dbReference>
<dbReference type="CDD" id="cd10436">
    <property type="entry name" value="GIY-YIG_EndoII_Hpy188I_like"/>
    <property type="match status" value="1"/>
</dbReference>
<dbReference type="Proteomes" id="UP000186141">
    <property type="component" value="Unassembled WGS sequence"/>
</dbReference>
<dbReference type="STRING" id="1086013.SAMN05421774_101872"/>
<evidence type="ECO:0000313" key="1">
    <source>
        <dbReference type="EMBL" id="SIS68225.1"/>
    </source>
</evidence>
<dbReference type="AlphaFoldDB" id="A0A1N7L2Z0"/>
<gene>
    <name evidence="1" type="ORF">SAMN05421774_101872</name>
</gene>
<reference evidence="1 2" key="1">
    <citation type="submission" date="2017-01" db="EMBL/GenBank/DDBJ databases">
        <authorList>
            <person name="Mah S.A."/>
            <person name="Swanson W.J."/>
            <person name="Moy G.W."/>
            <person name="Vacquier V.D."/>
        </authorList>
    </citation>
    <scope>NUCLEOTIDE SEQUENCE [LARGE SCALE GENOMIC DNA]</scope>
    <source>
        <strain evidence="1 2">DSM 26375</strain>
    </source>
</reference>
<dbReference type="InterPro" id="IPR044556">
    <property type="entry name" value="EndoII-like_GIY-YIG"/>
</dbReference>
<evidence type="ECO:0008006" key="3">
    <source>
        <dbReference type="Google" id="ProtNLM"/>
    </source>
</evidence>
<dbReference type="InterPro" id="IPR053748">
    <property type="entry name" value="Host_DNA_Degrad_Endo"/>
</dbReference>
<keyword evidence="2" id="KW-1185">Reference proteome</keyword>
<dbReference type="EMBL" id="FTOT01000001">
    <property type="protein sequence ID" value="SIS68225.1"/>
    <property type="molecule type" value="Genomic_DNA"/>
</dbReference>
<organism evidence="1 2">
    <name type="scientific">Gemmobacter megaterium</name>
    <dbReference type="NCBI Taxonomy" id="1086013"/>
    <lineage>
        <taxon>Bacteria</taxon>
        <taxon>Pseudomonadati</taxon>
        <taxon>Pseudomonadota</taxon>
        <taxon>Alphaproteobacteria</taxon>
        <taxon>Rhodobacterales</taxon>
        <taxon>Paracoccaceae</taxon>
        <taxon>Gemmobacter</taxon>
    </lineage>
</organism>
<dbReference type="RefSeq" id="WP_076529001.1">
    <property type="nucleotide sequence ID" value="NZ_BMEH01000001.1"/>
</dbReference>
<evidence type="ECO:0000313" key="2">
    <source>
        <dbReference type="Proteomes" id="UP000186141"/>
    </source>
</evidence>
<protein>
    <recommendedName>
        <fullName evidence="3">GIY-YIG domain-containing protein</fullName>
    </recommendedName>
</protein>
<sequence>MAQQNLGRKDLVALGFRRIAAWEMVGAWLDYQVPPEETSKAQPLLAAGNALYAFCIGAEVAYIGKTSQSLRKRFKGYCKPGSTQSTNQKCHARIKAALAGGQAIDILAFAPPDDLQFRGFAINLAAGLEDILIRSFAPPWNGGAKGAALTESALREVEQMAGDMAVGADPDDAGREPDIGRFTILLAPTYYNKGIINPGREVSDLFGADDDLLTIRFSDGTPAVTTRIDRRANRNGSVRLIGSNQAIAAWFQTHFKPSEVVVARILGPELIELVNNQL</sequence>
<accession>A0A1N7L2Z0</accession>
<name>A0A1N7L2Z0_9RHOB</name>